<comment type="subcellular location">
    <subcellularLocation>
        <location evidence="1">Cell inner membrane</location>
        <topology evidence="1">Multi-pass membrane protein</topology>
    </subcellularLocation>
</comment>
<evidence type="ECO:0000256" key="10">
    <source>
        <dbReference type="ARBA" id="ARBA00022989"/>
    </source>
</evidence>
<dbReference type="InterPro" id="IPR047055">
    <property type="entry name" value="MotA-like"/>
</dbReference>
<dbReference type="PANTHER" id="PTHR30433">
    <property type="entry name" value="CHEMOTAXIS PROTEIN MOTA"/>
    <property type="match status" value="1"/>
</dbReference>
<evidence type="ECO:0000256" key="6">
    <source>
        <dbReference type="ARBA" id="ARBA00022519"/>
    </source>
</evidence>
<dbReference type="GO" id="GO:0071978">
    <property type="term" value="P:bacterial-type flagellum-dependent swarming motility"/>
    <property type="evidence" value="ECO:0007669"/>
    <property type="project" value="InterPro"/>
</dbReference>
<feature type="transmembrane region" description="Helical" evidence="13">
    <location>
        <begin position="83"/>
        <end position="103"/>
    </location>
</feature>
<feature type="domain" description="Motility protein A N-terminal" evidence="15">
    <location>
        <begin position="53"/>
        <end position="141"/>
    </location>
</feature>
<feature type="domain" description="MotA/TolQ/ExbB proton channel" evidence="14">
    <location>
        <begin position="184"/>
        <end position="282"/>
    </location>
</feature>
<evidence type="ECO:0000259" key="15">
    <source>
        <dbReference type="Pfam" id="PF20560"/>
    </source>
</evidence>
<evidence type="ECO:0000256" key="8">
    <source>
        <dbReference type="ARBA" id="ARBA00022779"/>
    </source>
</evidence>
<comment type="similarity">
    <text evidence="2">Belongs to the MotA family.</text>
</comment>
<organism evidence="16 17">
    <name type="scientific">Brucella ovis (strain ATCC 25840 / 63/290 / NCTC 10512)</name>
    <dbReference type="NCBI Taxonomy" id="444178"/>
    <lineage>
        <taxon>Bacteria</taxon>
        <taxon>Pseudomonadati</taxon>
        <taxon>Pseudomonadota</taxon>
        <taxon>Alphaproteobacteria</taxon>
        <taxon>Hyphomicrobiales</taxon>
        <taxon>Brucellaceae</taxon>
        <taxon>Brucella/Ochrobactrum group</taxon>
        <taxon>Brucella</taxon>
    </lineage>
</organism>
<dbReference type="GO" id="GO:0005886">
    <property type="term" value="C:plasma membrane"/>
    <property type="evidence" value="ECO:0007669"/>
    <property type="project" value="UniProtKB-SubCell"/>
</dbReference>
<dbReference type="EMBL" id="CP000709">
    <property type="protein sequence ID" value="ABQ62189.1"/>
    <property type="molecule type" value="Genomic_DNA"/>
</dbReference>
<feature type="transmembrane region" description="Helical" evidence="13">
    <location>
        <begin position="211"/>
        <end position="234"/>
    </location>
</feature>
<keyword evidence="17" id="KW-1185">Reference proteome</keyword>
<evidence type="ECO:0000256" key="2">
    <source>
        <dbReference type="ARBA" id="ARBA00008038"/>
    </source>
</evidence>
<evidence type="ECO:0000256" key="11">
    <source>
        <dbReference type="ARBA" id="ARBA00023065"/>
    </source>
</evidence>
<reference evidence="17" key="1">
    <citation type="journal article" date="2009" name="PLoS ONE">
        <title>Genome degradation in Brucella ovis corresponds with narrowing of its host range and tissue tropism.</title>
        <authorList>
            <person name="Tsolis R.M."/>
            <person name="Seshadri R."/>
            <person name="Santos R.L."/>
            <person name="Sangari F.J."/>
            <person name="Lobo J.M."/>
            <person name="de Jong M.F."/>
            <person name="Ren Q."/>
            <person name="Myers G."/>
            <person name="Brinkac L.M."/>
            <person name="Nelson W.C."/>
            <person name="Deboy R.T."/>
            <person name="Angiuoli S."/>
            <person name="Khouri H."/>
            <person name="Dimitrov G."/>
            <person name="Robinson J.R."/>
            <person name="Mulligan S."/>
            <person name="Walker R.L."/>
            <person name="Elzer P.E."/>
            <person name="Hassan K.A."/>
            <person name="Paulsen I.T."/>
        </authorList>
    </citation>
    <scope>NUCLEOTIDE SEQUENCE [LARGE SCALE GENOMIC DNA]</scope>
    <source>
        <strain evidence="17">ATCC 25840 / 63/290 / NCTC 10512</strain>
    </source>
</reference>
<dbReference type="InterPro" id="IPR000540">
    <property type="entry name" value="Flag_MotA_CS"/>
</dbReference>
<evidence type="ECO:0000256" key="9">
    <source>
        <dbReference type="ARBA" id="ARBA00022781"/>
    </source>
</evidence>
<evidence type="ECO:0000256" key="1">
    <source>
        <dbReference type="ARBA" id="ARBA00004429"/>
    </source>
</evidence>
<proteinExistence type="inferred from homology"/>
<dbReference type="PROSITE" id="PS01307">
    <property type="entry name" value="MOTA"/>
    <property type="match status" value="1"/>
</dbReference>
<keyword evidence="9" id="KW-0375">Hydrogen ion transport</keyword>
<keyword evidence="7 13" id="KW-0812">Transmembrane</keyword>
<name>A0A0H3ASX5_BRUO2</name>
<evidence type="ECO:0000256" key="12">
    <source>
        <dbReference type="ARBA" id="ARBA00023136"/>
    </source>
</evidence>
<feature type="transmembrane region" description="Helical" evidence="13">
    <location>
        <begin position="47"/>
        <end position="71"/>
    </location>
</feature>
<evidence type="ECO:0000256" key="3">
    <source>
        <dbReference type="ARBA" id="ARBA00022448"/>
    </source>
</evidence>
<dbReference type="HOGENOM" id="CLU_068213_0_0_5"/>
<dbReference type="InterPro" id="IPR022522">
    <property type="entry name" value="Flagellar_motor_stator_MotA"/>
</dbReference>
<keyword evidence="10 13" id="KW-1133">Transmembrane helix</keyword>
<evidence type="ECO:0000259" key="14">
    <source>
        <dbReference type="Pfam" id="PF01618"/>
    </source>
</evidence>
<keyword evidence="4" id="KW-1003">Cell membrane</keyword>
<dbReference type="Pfam" id="PF01618">
    <property type="entry name" value="MotA_ExbB"/>
    <property type="match status" value="1"/>
</dbReference>
<sequence>MQMPPADICSLYGRPSLSEAGFRQHRRQASRKPQFIRCDERTCMRGFLALGIIVGLVITLGCMLGGFIAMGGHVSVLIQPWEFIIILGAALGTFFVANPFSLVKDTGRACMEAFTDAVPKQRDYLDVLGVLYSLMRELRAKSRNEVEVHIDNPKESPIFLAYPSVLKKEDLTNFICDYCRLIIVGNVRSYEIEALMDEEIRTIARDKLKPYQAMITISEALPALGIVAAVLGVIKAMGALDQSPEVLGHLIGAALVGTFAGIFFSYGVIGPIANKIKSTREKNNRLYIVVKQTLLAYMNGSLPQIAVEYGRKTISAYERPTIDVVEQETMASVPTQQAA</sequence>
<keyword evidence="3" id="KW-0813">Transport</keyword>
<dbReference type="KEGG" id="bov:BOV_A0117"/>
<dbReference type="NCBIfam" id="TIGR03818">
    <property type="entry name" value="MotA1"/>
    <property type="match status" value="1"/>
</dbReference>
<evidence type="ECO:0000313" key="17">
    <source>
        <dbReference type="Proteomes" id="UP000006383"/>
    </source>
</evidence>
<dbReference type="GO" id="GO:0006935">
    <property type="term" value="P:chemotaxis"/>
    <property type="evidence" value="ECO:0007669"/>
    <property type="project" value="UniProtKB-KW"/>
</dbReference>
<evidence type="ECO:0000256" key="4">
    <source>
        <dbReference type="ARBA" id="ARBA00022475"/>
    </source>
</evidence>
<evidence type="ECO:0000256" key="5">
    <source>
        <dbReference type="ARBA" id="ARBA00022500"/>
    </source>
</evidence>
<gene>
    <name evidence="16" type="primary">motA</name>
    <name evidence="16" type="ordered locus">BOV_A0117</name>
</gene>
<evidence type="ECO:0000256" key="7">
    <source>
        <dbReference type="ARBA" id="ARBA00022692"/>
    </source>
</evidence>
<keyword evidence="11" id="KW-0406">Ion transport</keyword>
<feature type="transmembrane region" description="Helical" evidence="13">
    <location>
        <begin position="246"/>
        <end position="269"/>
    </location>
</feature>
<dbReference type="InterPro" id="IPR002898">
    <property type="entry name" value="MotA_ExbB_proton_chnl"/>
</dbReference>
<dbReference type="PANTHER" id="PTHR30433:SF4">
    <property type="entry name" value="MOTILITY PROTEIN A"/>
    <property type="match status" value="1"/>
</dbReference>
<dbReference type="InterPro" id="IPR046786">
    <property type="entry name" value="MotA_N"/>
</dbReference>
<keyword evidence="8" id="KW-0283">Flagellar rotation</keyword>
<dbReference type="Proteomes" id="UP000006383">
    <property type="component" value="Chromosome II"/>
</dbReference>
<evidence type="ECO:0000256" key="13">
    <source>
        <dbReference type="SAM" id="Phobius"/>
    </source>
</evidence>
<keyword evidence="6" id="KW-0997">Cell inner membrane</keyword>
<protein>
    <submittedName>
        <fullName evidence="16">Chemotaxis motA protein</fullName>
    </submittedName>
</protein>
<keyword evidence="12 13" id="KW-0472">Membrane</keyword>
<dbReference type="AlphaFoldDB" id="A0A0H3ASX5"/>
<evidence type="ECO:0000313" key="16">
    <source>
        <dbReference type="EMBL" id="ABQ62189.1"/>
    </source>
</evidence>
<accession>A0A0H3ASX5</accession>
<keyword evidence="5" id="KW-0145">Chemotaxis</keyword>
<dbReference type="Pfam" id="PF20560">
    <property type="entry name" value="MotA_N"/>
    <property type="match status" value="1"/>
</dbReference>
<dbReference type="GO" id="GO:1902600">
    <property type="term" value="P:proton transmembrane transport"/>
    <property type="evidence" value="ECO:0007669"/>
    <property type="project" value="UniProtKB-KW"/>
</dbReference>